<dbReference type="AlphaFoldDB" id="A0A0B1P8J0"/>
<dbReference type="EMBL" id="JNVN01000815">
    <property type="protein sequence ID" value="KHJ34573.1"/>
    <property type="molecule type" value="Genomic_DNA"/>
</dbReference>
<evidence type="ECO:0000313" key="3">
    <source>
        <dbReference type="Proteomes" id="UP000030854"/>
    </source>
</evidence>
<dbReference type="Pfam" id="PF25277">
    <property type="entry name" value="DUF7871"/>
    <property type="match status" value="1"/>
</dbReference>
<name>A0A0B1P8J0_UNCNE</name>
<reference evidence="2 3" key="1">
    <citation type="journal article" date="2014" name="BMC Genomics">
        <title>Adaptive genomic structural variation in the grape powdery mildew pathogen, Erysiphe necator.</title>
        <authorList>
            <person name="Jones L."/>
            <person name="Riaz S."/>
            <person name="Morales-Cruz A."/>
            <person name="Amrine K.C."/>
            <person name="McGuire B."/>
            <person name="Gubler W.D."/>
            <person name="Walker M.A."/>
            <person name="Cantu D."/>
        </authorList>
    </citation>
    <scope>NUCLEOTIDE SEQUENCE [LARGE SCALE GENOMIC DNA]</scope>
    <source>
        <strain evidence="3">c</strain>
    </source>
</reference>
<dbReference type="OMA" id="CTCEKAT"/>
<dbReference type="InterPro" id="IPR057193">
    <property type="entry name" value="DUF7871"/>
</dbReference>
<protein>
    <submittedName>
        <fullName evidence="2">Putative copper resistance protein crd2</fullName>
    </submittedName>
</protein>
<gene>
    <name evidence="2" type="ORF">EV44_g4412</name>
</gene>
<dbReference type="HOGENOM" id="CLU_133919_0_0_1"/>
<comment type="caution">
    <text evidence="2">The sequence shown here is derived from an EMBL/GenBank/DDBJ whole genome shotgun (WGS) entry which is preliminary data.</text>
</comment>
<keyword evidence="3" id="KW-1185">Reference proteome</keyword>
<feature type="domain" description="DUF7871" evidence="1">
    <location>
        <begin position="4"/>
        <end position="105"/>
    </location>
</feature>
<evidence type="ECO:0000259" key="1">
    <source>
        <dbReference type="Pfam" id="PF25277"/>
    </source>
</evidence>
<dbReference type="Proteomes" id="UP000030854">
    <property type="component" value="Unassembled WGS sequence"/>
</dbReference>
<proteinExistence type="predicted"/>
<accession>A0A0B1P8J0</accession>
<organism evidence="2 3">
    <name type="scientific">Uncinula necator</name>
    <name type="common">Grape powdery mildew</name>
    <dbReference type="NCBI Taxonomy" id="52586"/>
    <lineage>
        <taxon>Eukaryota</taxon>
        <taxon>Fungi</taxon>
        <taxon>Dikarya</taxon>
        <taxon>Ascomycota</taxon>
        <taxon>Pezizomycotina</taxon>
        <taxon>Leotiomycetes</taxon>
        <taxon>Erysiphales</taxon>
        <taxon>Erysiphaceae</taxon>
        <taxon>Erysiphe</taxon>
    </lineage>
</organism>
<sequence>MGLSTCCRRNGETCLCATQAKCSCGKKSALRCDCDKAQTENSIRGPRCSCRARPARACTCERAHIENSSPEGNLCPCGIRPADSCSCEEAKDGGLLPSEIDFTTRV</sequence>
<evidence type="ECO:0000313" key="2">
    <source>
        <dbReference type="EMBL" id="KHJ34573.1"/>
    </source>
</evidence>
<dbReference type="OrthoDB" id="4140664at2759"/>
<dbReference type="PANTHER" id="PTHR40620:SF1">
    <property type="entry name" value="RESISTANCE PROTEIN CRD2, PUTATIVE (AFU_ORTHOLOGUE AFUA_4G04318)-RELATED"/>
    <property type="match status" value="1"/>
</dbReference>
<dbReference type="PANTHER" id="PTHR40620">
    <property type="entry name" value="RESISTANCE PROTEIN CRD2, PUTATIVE (AFU_ORTHOLOGUE AFUA_4G04318)-RELATED"/>
    <property type="match status" value="1"/>
</dbReference>